<dbReference type="InterPro" id="IPR032687">
    <property type="entry name" value="AraC-type_N"/>
</dbReference>
<dbReference type="PANTHER" id="PTHR47894:SF1">
    <property type="entry name" value="HTH-TYPE TRANSCRIPTIONAL REGULATOR VQSM"/>
    <property type="match status" value="1"/>
</dbReference>
<keyword evidence="1" id="KW-0805">Transcription regulation</keyword>
<evidence type="ECO:0000313" key="6">
    <source>
        <dbReference type="EMBL" id="GAA0765353.1"/>
    </source>
</evidence>
<evidence type="ECO:0000313" key="7">
    <source>
        <dbReference type="Proteomes" id="UP001500279"/>
    </source>
</evidence>
<evidence type="ECO:0000259" key="5">
    <source>
        <dbReference type="PROSITE" id="PS01124"/>
    </source>
</evidence>
<dbReference type="InterPro" id="IPR009057">
    <property type="entry name" value="Homeodomain-like_sf"/>
</dbReference>
<name>A0ABN1KFP3_9BURK</name>
<dbReference type="RefSeq" id="WP_170200831.1">
    <property type="nucleotide sequence ID" value="NZ_BAAAEW010000042.1"/>
</dbReference>
<keyword evidence="2" id="KW-0238">DNA-binding</keyword>
<keyword evidence="3" id="KW-0804">Transcription</keyword>
<dbReference type="Pfam" id="PF12833">
    <property type="entry name" value="HTH_18"/>
    <property type="match status" value="1"/>
</dbReference>
<dbReference type="PANTHER" id="PTHR47894">
    <property type="entry name" value="HTH-TYPE TRANSCRIPTIONAL REGULATOR GADX"/>
    <property type="match status" value="1"/>
</dbReference>
<proteinExistence type="predicted"/>
<protein>
    <submittedName>
        <fullName evidence="6">AraC family transcriptional regulator SphR</fullName>
    </submittedName>
</protein>
<keyword evidence="7" id="KW-1185">Reference proteome</keyword>
<comment type="caution">
    <text evidence="6">The sequence shown here is derived from an EMBL/GenBank/DDBJ whole genome shotgun (WGS) entry which is preliminary data.</text>
</comment>
<dbReference type="Gene3D" id="1.10.10.60">
    <property type="entry name" value="Homeodomain-like"/>
    <property type="match status" value="1"/>
</dbReference>
<reference evidence="6 7" key="1">
    <citation type="journal article" date="2019" name="Int. J. Syst. Evol. Microbiol.">
        <title>The Global Catalogue of Microorganisms (GCM) 10K type strain sequencing project: providing services to taxonomists for standard genome sequencing and annotation.</title>
        <authorList>
            <consortium name="The Broad Institute Genomics Platform"/>
            <consortium name="The Broad Institute Genome Sequencing Center for Infectious Disease"/>
            <person name="Wu L."/>
            <person name="Ma J."/>
        </authorList>
    </citation>
    <scope>NUCLEOTIDE SEQUENCE [LARGE SCALE GENOMIC DNA]</scope>
    <source>
        <strain evidence="6 7">JCM 15503</strain>
    </source>
</reference>
<gene>
    <name evidence="6" type="primary">sphR</name>
    <name evidence="6" type="ORF">GCM10009107_52430</name>
</gene>
<dbReference type="EMBL" id="BAAAEW010000042">
    <property type="protein sequence ID" value="GAA0765353.1"/>
    <property type="molecule type" value="Genomic_DNA"/>
</dbReference>
<dbReference type="SMART" id="SM00342">
    <property type="entry name" value="HTH_ARAC"/>
    <property type="match status" value="1"/>
</dbReference>
<evidence type="ECO:0000256" key="2">
    <source>
        <dbReference type="ARBA" id="ARBA00023125"/>
    </source>
</evidence>
<dbReference type="SUPFAM" id="SSF46689">
    <property type="entry name" value="Homeodomain-like"/>
    <property type="match status" value="1"/>
</dbReference>
<evidence type="ECO:0000256" key="3">
    <source>
        <dbReference type="ARBA" id="ARBA00023163"/>
    </source>
</evidence>
<organism evidence="6 7">
    <name type="scientific">Ideonella azotifigens</name>
    <dbReference type="NCBI Taxonomy" id="513160"/>
    <lineage>
        <taxon>Bacteria</taxon>
        <taxon>Pseudomonadati</taxon>
        <taxon>Pseudomonadota</taxon>
        <taxon>Betaproteobacteria</taxon>
        <taxon>Burkholderiales</taxon>
        <taxon>Sphaerotilaceae</taxon>
        <taxon>Ideonella</taxon>
    </lineage>
</organism>
<evidence type="ECO:0000256" key="4">
    <source>
        <dbReference type="SAM" id="MobiDB-lite"/>
    </source>
</evidence>
<feature type="region of interest" description="Disordered" evidence="4">
    <location>
        <begin position="322"/>
        <end position="346"/>
    </location>
</feature>
<dbReference type="Proteomes" id="UP001500279">
    <property type="component" value="Unassembled WGS sequence"/>
</dbReference>
<dbReference type="PROSITE" id="PS01124">
    <property type="entry name" value="HTH_ARAC_FAMILY_2"/>
    <property type="match status" value="1"/>
</dbReference>
<dbReference type="Pfam" id="PF12625">
    <property type="entry name" value="Arabinose_bd"/>
    <property type="match status" value="1"/>
</dbReference>
<dbReference type="InterPro" id="IPR018060">
    <property type="entry name" value="HTH_AraC"/>
</dbReference>
<evidence type="ECO:0000256" key="1">
    <source>
        <dbReference type="ARBA" id="ARBA00023015"/>
    </source>
</evidence>
<feature type="domain" description="HTH araC/xylS-type" evidence="5">
    <location>
        <begin position="231"/>
        <end position="328"/>
    </location>
</feature>
<accession>A0ABN1KFP3</accession>
<sequence>MLAPVFLAPVLAEAARQRVSVHTLTRGLQITAEDLNSPGTAISHSEALTVVRRAVQDLRIDDAGLALGMRACVTERGILALGMLAAATLGDAIKLALRFPESAGYLLSLWETPSAQGPQLHAEPFPDDLDLQDFLVDLTFSSTVAVCRQVTAANYTPAGVELVRKAPAAGHAHEQFFGCPVRFGCPRNTLTTGADWHNFPLPWANRQAYRVSSQSLEQACAQWRAMTGLAPLVTRALHRSLPRIANLAEVAATLHRSERTLRRQLAQQGLSYRSLLDDSRKSRALELMTSKRWGLAQIAAEAGFSDTRAFTRAFKRWTGHSPTALRDRPAALTTPATEAEAEAEPD</sequence>